<dbReference type="Gene3D" id="3.40.50.2300">
    <property type="match status" value="1"/>
</dbReference>
<sequence length="130" mass="14630">MQPTKIQILYIEDDGVNMLLMRHLIKKKLPSVELLEASTIQEGIGLAIQTQPFLILSDIHFLGMNGYEGLTQLKADSRTSTIPVWAISAFVLEEDIRKGKAAGFEQYITKPIHIGRFAKLLEAYIEQKTS</sequence>
<dbReference type="STRING" id="1886670.PTI45_01385"/>
<evidence type="ECO:0000256" key="1">
    <source>
        <dbReference type="ARBA" id="ARBA00022553"/>
    </source>
</evidence>
<dbReference type="InterPro" id="IPR001789">
    <property type="entry name" value="Sig_transdc_resp-reg_receiver"/>
</dbReference>
<dbReference type="SUPFAM" id="SSF52172">
    <property type="entry name" value="CheY-like"/>
    <property type="match status" value="1"/>
</dbReference>
<dbReference type="GO" id="GO:0000160">
    <property type="term" value="P:phosphorelay signal transduction system"/>
    <property type="evidence" value="ECO:0007669"/>
    <property type="project" value="InterPro"/>
</dbReference>
<gene>
    <name evidence="4" type="ORF">PTI45_01385</name>
</gene>
<dbReference type="EMBL" id="MDER01000031">
    <property type="protein sequence ID" value="ODP29376.1"/>
    <property type="molecule type" value="Genomic_DNA"/>
</dbReference>
<dbReference type="PANTHER" id="PTHR44591">
    <property type="entry name" value="STRESS RESPONSE REGULATOR PROTEIN 1"/>
    <property type="match status" value="1"/>
</dbReference>
<evidence type="ECO:0000256" key="2">
    <source>
        <dbReference type="PROSITE-ProRule" id="PRU00169"/>
    </source>
</evidence>
<evidence type="ECO:0000313" key="4">
    <source>
        <dbReference type="EMBL" id="ODP29376.1"/>
    </source>
</evidence>
<dbReference type="AlphaFoldDB" id="A0A1E3L6K5"/>
<keyword evidence="5" id="KW-1185">Reference proteome</keyword>
<keyword evidence="1 2" id="KW-0597">Phosphoprotein</keyword>
<feature type="domain" description="Response regulatory" evidence="3">
    <location>
        <begin position="7"/>
        <end position="125"/>
    </location>
</feature>
<organism evidence="4 5">
    <name type="scientific">Paenibacillus nuruki</name>
    <dbReference type="NCBI Taxonomy" id="1886670"/>
    <lineage>
        <taxon>Bacteria</taxon>
        <taxon>Bacillati</taxon>
        <taxon>Bacillota</taxon>
        <taxon>Bacilli</taxon>
        <taxon>Bacillales</taxon>
        <taxon>Paenibacillaceae</taxon>
        <taxon>Paenibacillus</taxon>
    </lineage>
</organism>
<dbReference type="RefSeq" id="WP_069326802.1">
    <property type="nucleotide sequence ID" value="NZ_MDER01000031.1"/>
</dbReference>
<evidence type="ECO:0000259" key="3">
    <source>
        <dbReference type="PROSITE" id="PS50110"/>
    </source>
</evidence>
<evidence type="ECO:0000313" key="5">
    <source>
        <dbReference type="Proteomes" id="UP000094578"/>
    </source>
</evidence>
<proteinExistence type="predicted"/>
<accession>A0A1E3L6K5</accession>
<feature type="modified residue" description="4-aspartylphosphate" evidence="2">
    <location>
        <position position="58"/>
    </location>
</feature>
<dbReference type="PANTHER" id="PTHR44591:SF3">
    <property type="entry name" value="RESPONSE REGULATORY DOMAIN-CONTAINING PROTEIN"/>
    <property type="match status" value="1"/>
</dbReference>
<reference evidence="4 5" key="1">
    <citation type="submission" date="2016-08" db="EMBL/GenBank/DDBJ databases">
        <title>Genome sequencing of Paenibacillus sp. TI45-13ar, isolated from Korean traditional nuruk.</title>
        <authorList>
            <person name="Kim S.-J."/>
        </authorList>
    </citation>
    <scope>NUCLEOTIDE SEQUENCE [LARGE SCALE GENOMIC DNA]</scope>
    <source>
        <strain evidence="4 5">TI45-13ar</strain>
    </source>
</reference>
<dbReference type="PROSITE" id="PS50110">
    <property type="entry name" value="RESPONSE_REGULATORY"/>
    <property type="match status" value="1"/>
</dbReference>
<comment type="caution">
    <text evidence="4">The sequence shown here is derived from an EMBL/GenBank/DDBJ whole genome shotgun (WGS) entry which is preliminary data.</text>
</comment>
<dbReference type="Pfam" id="PF00072">
    <property type="entry name" value="Response_reg"/>
    <property type="match status" value="1"/>
</dbReference>
<protein>
    <submittedName>
        <fullName evidence="4">Polar-differentiation response regulator DivK</fullName>
    </submittedName>
</protein>
<name>A0A1E3L6K5_9BACL</name>
<dbReference type="InterPro" id="IPR050595">
    <property type="entry name" value="Bact_response_regulator"/>
</dbReference>
<dbReference type="InterPro" id="IPR011006">
    <property type="entry name" value="CheY-like_superfamily"/>
</dbReference>
<dbReference type="SMART" id="SM00448">
    <property type="entry name" value="REC"/>
    <property type="match status" value="1"/>
</dbReference>
<dbReference type="Proteomes" id="UP000094578">
    <property type="component" value="Unassembled WGS sequence"/>
</dbReference>